<dbReference type="GO" id="GO:0046047">
    <property type="term" value="P:TTP catabolic process"/>
    <property type="evidence" value="ECO:0007669"/>
    <property type="project" value="TreeGrafter"/>
</dbReference>
<dbReference type="CDD" id="cd06445">
    <property type="entry name" value="ATase"/>
    <property type="match status" value="1"/>
</dbReference>
<comment type="similarity">
    <text evidence="2">Belongs to the MGMT family.</text>
</comment>
<comment type="caution">
    <text evidence="12">The sequence shown here is derived from an EMBL/GenBank/DDBJ whole genome shotgun (WGS) entry which is preliminary data.</text>
</comment>
<dbReference type="CDD" id="cd11528">
    <property type="entry name" value="NTP-PPase_MazG_Nterm"/>
    <property type="match status" value="1"/>
</dbReference>
<dbReference type="InterPro" id="IPR011551">
    <property type="entry name" value="NTP_PyrPHydrolase_MazG"/>
</dbReference>
<evidence type="ECO:0000256" key="3">
    <source>
        <dbReference type="ARBA" id="ARBA00011918"/>
    </source>
</evidence>
<dbReference type="GO" id="GO:0032259">
    <property type="term" value="P:methylation"/>
    <property type="evidence" value="ECO:0007669"/>
    <property type="project" value="UniProtKB-KW"/>
</dbReference>
<comment type="catalytic activity">
    <reaction evidence="1">
        <text>a 4-O-methyl-thymidine in DNA + L-cysteinyl-[protein] = a thymidine in DNA + S-methyl-L-cysteinyl-[protein]</text>
        <dbReference type="Rhea" id="RHEA:53428"/>
        <dbReference type="Rhea" id="RHEA-COMP:10131"/>
        <dbReference type="Rhea" id="RHEA-COMP:10132"/>
        <dbReference type="Rhea" id="RHEA-COMP:13555"/>
        <dbReference type="Rhea" id="RHEA-COMP:13556"/>
        <dbReference type="ChEBI" id="CHEBI:29950"/>
        <dbReference type="ChEBI" id="CHEBI:82612"/>
        <dbReference type="ChEBI" id="CHEBI:137386"/>
        <dbReference type="ChEBI" id="CHEBI:137387"/>
        <dbReference type="EC" id="2.1.1.63"/>
    </reaction>
</comment>
<feature type="domain" description="Methylguanine DNA methyltransferase ribonuclease-like" evidence="10">
    <location>
        <begin position="3"/>
        <end position="73"/>
    </location>
</feature>
<dbReference type="GO" id="GO:0046061">
    <property type="term" value="P:dATP catabolic process"/>
    <property type="evidence" value="ECO:0007669"/>
    <property type="project" value="TreeGrafter"/>
</dbReference>
<dbReference type="EMBL" id="NOZQ01000115">
    <property type="protein sequence ID" value="OYD15499.1"/>
    <property type="molecule type" value="Genomic_DNA"/>
</dbReference>
<evidence type="ECO:0000313" key="12">
    <source>
        <dbReference type="EMBL" id="OYD15499.1"/>
    </source>
</evidence>
<evidence type="ECO:0000259" key="11">
    <source>
        <dbReference type="Pfam" id="PF03819"/>
    </source>
</evidence>
<evidence type="ECO:0000256" key="5">
    <source>
        <dbReference type="ARBA" id="ARBA00022679"/>
    </source>
</evidence>
<dbReference type="Pfam" id="PF02870">
    <property type="entry name" value="Methyltransf_1N"/>
    <property type="match status" value="1"/>
</dbReference>
<name>A0A235BTX8_UNCW3</name>
<protein>
    <recommendedName>
        <fullName evidence="3">methylated-DNA--[protein]-cysteine S-methyltransferase</fullName>
        <ecNumber evidence="3">2.1.1.63</ecNumber>
    </recommendedName>
</protein>
<evidence type="ECO:0000256" key="1">
    <source>
        <dbReference type="ARBA" id="ARBA00001286"/>
    </source>
</evidence>
<proteinExistence type="inferred from homology"/>
<evidence type="ECO:0000256" key="8">
    <source>
        <dbReference type="ARBA" id="ARBA00049348"/>
    </source>
</evidence>
<evidence type="ECO:0000256" key="7">
    <source>
        <dbReference type="ARBA" id="ARBA00023204"/>
    </source>
</evidence>
<evidence type="ECO:0000256" key="6">
    <source>
        <dbReference type="ARBA" id="ARBA00022763"/>
    </source>
</evidence>
<dbReference type="GO" id="GO:0047429">
    <property type="term" value="F:nucleoside triphosphate diphosphatase activity"/>
    <property type="evidence" value="ECO:0007669"/>
    <property type="project" value="TreeGrafter"/>
</dbReference>
<sequence length="271" mass="30670">MMMRYSIHTSPLGKIFVLATKCGICRLGWNVDEFLKNPGANFQRVKEVFPGFGTSLSSYFNGYKEDFNFPLDLSPFPAFTRDVLFKVKEIPYGETSTYSEIATLVGRPNARRAVGNAAGRNPIPIVIPCHRVVAEGGIGGYAKGVGTKLWLLLLERTGVFYELTSIIERLRQECPWDSVQTHQSLIPYIREECGEVINAIENENGLKEELGDLFLQVLMQSEIAEDFNILDVCEVLINKLKTRHPHIFGTRTANTPEDVRIIWEEVKRKKT</sequence>
<accession>A0A235BTX8</accession>
<keyword evidence="7" id="KW-0234">DNA repair</keyword>
<keyword evidence="4" id="KW-0489">Methyltransferase</keyword>
<dbReference type="GO" id="GO:0003908">
    <property type="term" value="F:methylated-DNA-[protein]-cysteine S-methyltransferase activity"/>
    <property type="evidence" value="ECO:0007669"/>
    <property type="project" value="UniProtKB-EC"/>
</dbReference>
<feature type="domain" description="NTP pyrophosphohydrolase MazG-like" evidence="11">
    <location>
        <begin position="180"/>
        <end position="248"/>
    </location>
</feature>
<comment type="catalytic activity">
    <reaction evidence="8">
        <text>a 6-O-methyl-2'-deoxyguanosine in DNA + L-cysteinyl-[protein] = S-methyl-L-cysteinyl-[protein] + a 2'-deoxyguanosine in DNA</text>
        <dbReference type="Rhea" id="RHEA:24000"/>
        <dbReference type="Rhea" id="RHEA-COMP:10131"/>
        <dbReference type="Rhea" id="RHEA-COMP:10132"/>
        <dbReference type="Rhea" id="RHEA-COMP:11367"/>
        <dbReference type="Rhea" id="RHEA-COMP:11368"/>
        <dbReference type="ChEBI" id="CHEBI:29950"/>
        <dbReference type="ChEBI" id="CHEBI:82612"/>
        <dbReference type="ChEBI" id="CHEBI:85445"/>
        <dbReference type="ChEBI" id="CHEBI:85448"/>
        <dbReference type="EC" id="2.1.1.63"/>
    </reaction>
</comment>
<dbReference type="GO" id="GO:0046081">
    <property type="term" value="P:dUTP catabolic process"/>
    <property type="evidence" value="ECO:0007669"/>
    <property type="project" value="TreeGrafter"/>
</dbReference>
<dbReference type="FunFam" id="1.10.10.10:FF:000214">
    <property type="entry name" value="Methylated-DNA--protein-cysteine methyltransferase"/>
    <property type="match status" value="1"/>
</dbReference>
<dbReference type="EC" id="2.1.1.63" evidence="3"/>
<dbReference type="GO" id="GO:0006203">
    <property type="term" value="P:dGTP catabolic process"/>
    <property type="evidence" value="ECO:0007669"/>
    <property type="project" value="TreeGrafter"/>
</dbReference>
<feature type="domain" description="Methylated-DNA-[protein]-cysteine S-methyltransferase DNA binding" evidence="9">
    <location>
        <begin position="79"/>
        <end position="156"/>
    </location>
</feature>
<evidence type="ECO:0000256" key="2">
    <source>
        <dbReference type="ARBA" id="ARBA00008711"/>
    </source>
</evidence>
<dbReference type="SUPFAM" id="SSF101386">
    <property type="entry name" value="all-alpha NTP pyrophosphatases"/>
    <property type="match status" value="1"/>
</dbReference>
<dbReference type="InterPro" id="IPR036388">
    <property type="entry name" value="WH-like_DNA-bd_sf"/>
</dbReference>
<dbReference type="Gene3D" id="3.30.160.70">
    <property type="entry name" value="Methylated DNA-protein cysteine methyltransferase domain"/>
    <property type="match status" value="1"/>
</dbReference>
<dbReference type="SUPFAM" id="SSF46767">
    <property type="entry name" value="Methylated DNA-protein cysteine methyltransferase, C-terminal domain"/>
    <property type="match status" value="1"/>
</dbReference>
<evidence type="ECO:0000259" key="10">
    <source>
        <dbReference type="Pfam" id="PF02870"/>
    </source>
</evidence>
<dbReference type="Pfam" id="PF01035">
    <property type="entry name" value="DNA_binding_1"/>
    <property type="match status" value="1"/>
</dbReference>
<dbReference type="InterPro" id="IPR001497">
    <property type="entry name" value="MethylDNA_cys_MeTrfase_AS"/>
</dbReference>
<dbReference type="InterPro" id="IPR014048">
    <property type="entry name" value="MethylDNA_cys_MeTrfase_DNA-bd"/>
</dbReference>
<evidence type="ECO:0000259" key="9">
    <source>
        <dbReference type="Pfam" id="PF01035"/>
    </source>
</evidence>
<dbReference type="GO" id="GO:0046076">
    <property type="term" value="P:dTTP catabolic process"/>
    <property type="evidence" value="ECO:0007669"/>
    <property type="project" value="TreeGrafter"/>
</dbReference>
<dbReference type="Gene3D" id="1.10.10.10">
    <property type="entry name" value="Winged helix-like DNA-binding domain superfamily/Winged helix DNA-binding domain"/>
    <property type="match status" value="1"/>
</dbReference>
<dbReference type="InterPro" id="IPR008332">
    <property type="entry name" value="MethylG_MeTrfase_N"/>
</dbReference>
<dbReference type="InterPro" id="IPR048015">
    <property type="entry name" value="NTP-PPase_MazG-like_N"/>
</dbReference>
<reference evidence="12 13" key="1">
    <citation type="submission" date="2017-07" db="EMBL/GenBank/DDBJ databases">
        <title>Recovery of genomes from metagenomes via a dereplication, aggregation, and scoring strategy.</title>
        <authorList>
            <person name="Sieber C.M."/>
            <person name="Probst A.J."/>
            <person name="Sharrar A."/>
            <person name="Thomas B.C."/>
            <person name="Hess M."/>
            <person name="Tringe S.G."/>
            <person name="Banfield J.F."/>
        </authorList>
    </citation>
    <scope>NUCLEOTIDE SEQUENCE [LARGE SCALE GENOMIC DNA]</scope>
    <source>
        <strain evidence="12">JGI_Cruoil_03_44_89</strain>
    </source>
</reference>
<keyword evidence="6" id="KW-0227">DNA damage</keyword>
<dbReference type="PANTHER" id="PTHR30522:SF0">
    <property type="entry name" value="NUCLEOSIDE TRIPHOSPHATE PYROPHOSPHOHYDROLASE"/>
    <property type="match status" value="1"/>
</dbReference>
<dbReference type="InterPro" id="IPR004518">
    <property type="entry name" value="MazG-like_dom"/>
</dbReference>
<dbReference type="GO" id="GO:0006281">
    <property type="term" value="P:DNA repair"/>
    <property type="evidence" value="ECO:0007669"/>
    <property type="project" value="UniProtKB-KW"/>
</dbReference>
<dbReference type="GO" id="GO:0046052">
    <property type="term" value="P:UTP catabolic process"/>
    <property type="evidence" value="ECO:0007669"/>
    <property type="project" value="TreeGrafter"/>
</dbReference>
<gene>
    <name evidence="12" type="ORF">CH333_05545</name>
</gene>
<evidence type="ECO:0000313" key="13">
    <source>
        <dbReference type="Proteomes" id="UP000215215"/>
    </source>
</evidence>
<dbReference type="InterPro" id="IPR036631">
    <property type="entry name" value="MGMT_N_sf"/>
</dbReference>
<dbReference type="PROSITE" id="PS00374">
    <property type="entry name" value="MGMT"/>
    <property type="match status" value="1"/>
</dbReference>
<dbReference type="PANTHER" id="PTHR30522">
    <property type="entry name" value="NUCLEOSIDE TRIPHOSPHATE PYROPHOSPHOHYDROLASE"/>
    <property type="match status" value="1"/>
</dbReference>
<dbReference type="AlphaFoldDB" id="A0A235BTX8"/>
<organism evidence="12 13">
    <name type="scientific">candidate division WOR-3 bacterium JGI_Cruoil_03_44_89</name>
    <dbReference type="NCBI Taxonomy" id="1973748"/>
    <lineage>
        <taxon>Bacteria</taxon>
        <taxon>Bacteria division WOR-3</taxon>
    </lineage>
</organism>
<dbReference type="SUPFAM" id="SSF53155">
    <property type="entry name" value="Methylated DNA-protein cysteine methyltransferase domain"/>
    <property type="match status" value="1"/>
</dbReference>
<evidence type="ECO:0000256" key="4">
    <source>
        <dbReference type="ARBA" id="ARBA00022603"/>
    </source>
</evidence>
<dbReference type="Gene3D" id="1.10.287.1080">
    <property type="entry name" value="MazG-like"/>
    <property type="match status" value="1"/>
</dbReference>
<dbReference type="InterPro" id="IPR036217">
    <property type="entry name" value="MethylDNA_cys_MeTrfase_DNAb"/>
</dbReference>
<dbReference type="NCBIfam" id="TIGR00589">
    <property type="entry name" value="ogt"/>
    <property type="match status" value="1"/>
</dbReference>
<dbReference type="Pfam" id="PF03819">
    <property type="entry name" value="MazG"/>
    <property type="match status" value="1"/>
</dbReference>
<dbReference type="Proteomes" id="UP000215215">
    <property type="component" value="Unassembled WGS sequence"/>
</dbReference>
<keyword evidence="5" id="KW-0808">Transferase</keyword>